<dbReference type="Proteomes" id="UP000182237">
    <property type="component" value="Chromosome I"/>
</dbReference>
<proteinExistence type="predicted"/>
<evidence type="ECO:0000256" key="1">
    <source>
        <dbReference type="SAM" id="MobiDB-lite"/>
    </source>
</evidence>
<dbReference type="OrthoDB" id="4422177at2"/>
<keyword evidence="2" id="KW-0732">Signal</keyword>
<name>A0A1H1PVF8_9CORY</name>
<dbReference type="NCBIfam" id="NF038134">
    <property type="entry name" value="choice_anch_M"/>
    <property type="match status" value="1"/>
</dbReference>
<accession>A0A1H1PVF8</accession>
<dbReference type="InterPro" id="IPR022435">
    <property type="entry name" value="Surface-anchored_actinobac"/>
</dbReference>
<dbReference type="AlphaFoldDB" id="A0A1H1PVF8"/>
<evidence type="ECO:0000313" key="3">
    <source>
        <dbReference type="EMBL" id="SDS15210.1"/>
    </source>
</evidence>
<dbReference type="eggNOG" id="COG0803">
    <property type="taxonomic scope" value="Bacteria"/>
</dbReference>
<evidence type="ECO:0000313" key="4">
    <source>
        <dbReference type="Proteomes" id="UP000182237"/>
    </source>
</evidence>
<reference evidence="3 4" key="1">
    <citation type="submission" date="2016-10" db="EMBL/GenBank/DDBJ databases">
        <authorList>
            <person name="de Groot N.N."/>
        </authorList>
    </citation>
    <scope>NUCLEOTIDE SEQUENCE [LARGE SCALE GENOMIC DNA]</scope>
    <source>
        <strain evidence="3 4">DSM 45434</strain>
    </source>
</reference>
<feature type="signal peptide" evidence="2">
    <location>
        <begin position="1"/>
        <end position="27"/>
    </location>
</feature>
<feature type="compositionally biased region" description="Low complexity" evidence="1">
    <location>
        <begin position="263"/>
        <end position="280"/>
    </location>
</feature>
<feature type="region of interest" description="Disordered" evidence="1">
    <location>
        <begin position="242"/>
        <end position="280"/>
    </location>
</feature>
<sequence length="318" mass="33039">MHSSAWGRSAIAAIAAASLLAPATATAEPTTFVTAQPAKTGTCANRPIIERGHVDIAATGGKTDLGIVLKDDTNTTPGVKERRLDSVILGVSDTAKKTRKDVFTNPFFNFVGLAGAPFYFLPKVEDKALLWPGYNTEKVDFADIDGPVTLHIDIAGGPKNGHVAMFHDEFGKFTPLLNTATRDTTIDIDDPTHVHTNWIFTQPGTYALNVWYTARTKTGKDLTSEVQKATFAIGNDAVATAKDTSNCTTPTPQPNPGDDHGTGPSTPGQSGDQSSGSSLGAGATAGIAAAAVIGAGLLALLAANIPAITGWLSNLTGR</sequence>
<gene>
    <name evidence="3" type="ORF">SAMN04488539_1115</name>
</gene>
<dbReference type="RefSeq" id="WP_040421790.1">
    <property type="nucleotide sequence ID" value="NZ_LT629765.1"/>
</dbReference>
<feature type="chain" id="PRO_5009256975" evidence="2">
    <location>
        <begin position="28"/>
        <end position="318"/>
    </location>
</feature>
<organism evidence="3 4">
    <name type="scientific">Corynebacterium timonense</name>
    <dbReference type="NCBI Taxonomy" id="441500"/>
    <lineage>
        <taxon>Bacteria</taxon>
        <taxon>Bacillati</taxon>
        <taxon>Actinomycetota</taxon>
        <taxon>Actinomycetes</taxon>
        <taxon>Mycobacteriales</taxon>
        <taxon>Corynebacteriaceae</taxon>
        <taxon>Corynebacterium</taxon>
    </lineage>
</organism>
<protein>
    <submittedName>
        <fullName evidence="3">Surface-anchored protein</fullName>
    </submittedName>
</protein>
<evidence type="ECO:0000256" key="2">
    <source>
        <dbReference type="SAM" id="SignalP"/>
    </source>
</evidence>
<dbReference type="EMBL" id="LT629765">
    <property type="protein sequence ID" value="SDS15210.1"/>
    <property type="molecule type" value="Genomic_DNA"/>
</dbReference>
<dbReference type="NCBIfam" id="TIGR03769">
    <property type="entry name" value="P_ac_wall_RPT"/>
    <property type="match status" value="1"/>
</dbReference>
<keyword evidence="4" id="KW-1185">Reference proteome</keyword>
<dbReference type="STRING" id="1203190.GCA_000312345_02199"/>